<dbReference type="Gene3D" id="1.25.40.1040">
    <property type="match status" value="1"/>
</dbReference>
<organism evidence="4 5">
    <name type="scientific">Pterulicium gracile</name>
    <dbReference type="NCBI Taxonomy" id="1884261"/>
    <lineage>
        <taxon>Eukaryota</taxon>
        <taxon>Fungi</taxon>
        <taxon>Dikarya</taxon>
        <taxon>Basidiomycota</taxon>
        <taxon>Agaricomycotina</taxon>
        <taxon>Agaricomycetes</taxon>
        <taxon>Agaricomycetidae</taxon>
        <taxon>Agaricales</taxon>
        <taxon>Pleurotineae</taxon>
        <taxon>Pterulaceae</taxon>
        <taxon>Pterulicium</taxon>
    </lineage>
</organism>
<dbReference type="Pfam" id="PF12569">
    <property type="entry name" value="NatA_aux_su"/>
    <property type="match status" value="1"/>
</dbReference>
<dbReference type="Gene3D" id="1.25.40.1010">
    <property type="match status" value="1"/>
</dbReference>
<dbReference type="InterPro" id="IPR021183">
    <property type="entry name" value="NatA_aux_su"/>
</dbReference>
<sequence>MPPTPANKRALAPKEAALFKELLTFYESRQLKNGVKTAEKILKKHPEHGETTCMKGLLLTHLGKREEGVELVKKGLRLDLTSHICWHVFGLIQKGEKDYEGTLKSYGQALKFDKENQNILRDAAHLQTQLRHFDSLVESRYILLRIRPNARSNWIALSVAYYLAENPKEALKVLEHYESILKNIPMFDLEYSETMLYHVRLLEELGEFSQALSTLDVNSKSRAILDRTTVMETRARLLSASSAPNAKDAWRAVIDHNPNCVDYYRGYLRSQGIDLENLTDESRAQALATLKDFSEMHPKASTPTRLALTLATGDDFRSLAQPYILSGLTRGIPSLYADIKPLYVDKQKQSAVESIVADALASFSPSQASSQASTSSDSGPDPTHYLWTLYFLAQHHSHQDPQKALDIIEKAIEHTPSLPELYTLKAKTLKRAGDLVGGVAAIETARDLDGQDRFLNTKSWKYWLRACGLGVYQDGVDRAGEIAGLFTKKDAPSPASDLEDMQSSLFLLEEAAAHRRCGKLGPALKKYNAIAKVFNDIEDDQFDFHGYSIRKFTVNIYLNTIKWEDQLRSHPAYVTAAIEASRIFVELHDDPSLASAAETTAQLTDAEKKAKKKAQKAAQKAKVQDDKKGSTQSSANEDKGLEPQTPKDDDPDGMKIATCSDPLERAAKFLAPLVPLVVAGHVSSRHAIDVLAAVYDVAVRRGKLLQAAKALTQAKKLDPDHPELHLRIVDFLHRTSSKPEAEADADADEVLTSFVSQIRTQDQSLDTLNSQYLQRFSTSAPAALAVATAQRILGSELQVVEGTIFSTVENPDIKRDWKANLRAFKLLTTLKSGRADEFRTRCDEQFPLSTVFKLKAETESILKNALQPTEEDEKPEVKE</sequence>
<keyword evidence="2" id="KW-0802">TPR repeat</keyword>
<keyword evidence="5" id="KW-1185">Reference proteome</keyword>
<dbReference type="PANTHER" id="PTHR22767:SF2">
    <property type="entry name" value="N(ALPHA)-ACETYLTRANSFERASE 15_16, ISOFORM A"/>
    <property type="match status" value="1"/>
</dbReference>
<keyword evidence="4" id="KW-0675">Receptor</keyword>
<dbReference type="STRING" id="1884261.A0A5C3QUT7"/>
<dbReference type="EMBL" id="ML178819">
    <property type="protein sequence ID" value="TFL04261.1"/>
    <property type="molecule type" value="Genomic_DNA"/>
</dbReference>
<dbReference type="OrthoDB" id="10263032at2759"/>
<keyword evidence="1" id="KW-0677">Repeat</keyword>
<dbReference type="PANTHER" id="PTHR22767">
    <property type="entry name" value="N-TERMINAL ACETYLTRANSFERASE-RELATED"/>
    <property type="match status" value="1"/>
</dbReference>
<dbReference type="Proteomes" id="UP000305067">
    <property type="component" value="Unassembled WGS sequence"/>
</dbReference>
<protein>
    <submittedName>
        <fullName evidence="4">NMDA receptor-regulated protein 1a</fullName>
    </submittedName>
</protein>
<dbReference type="InterPro" id="IPR019734">
    <property type="entry name" value="TPR_rpt"/>
</dbReference>
<accession>A0A5C3QUT7</accession>
<evidence type="ECO:0000256" key="1">
    <source>
        <dbReference type="ARBA" id="ARBA00022737"/>
    </source>
</evidence>
<evidence type="ECO:0000256" key="2">
    <source>
        <dbReference type="ARBA" id="ARBA00022803"/>
    </source>
</evidence>
<gene>
    <name evidence="4" type="ORF">BDV98DRAFT_545012</name>
</gene>
<dbReference type="GO" id="GO:0031415">
    <property type="term" value="C:NatA complex"/>
    <property type="evidence" value="ECO:0007669"/>
    <property type="project" value="TreeGrafter"/>
</dbReference>
<dbReference type="SUPFAM" id="SSF48452">
    <property type="entry name" value="TPR-like"/>
    <property type="match status" value="2"/>
</dbReference>
<evidence type="ECO:0000313" key="5">
    <source>
        <dbReference type="Proteomes" id="UP000305067"/>
    </source>
</evidence>
<feature type="region of interest" description="Disordered" evidence="3">
    <location>
        <begin position="607"/>
        <end position="657"/>
    </location>
</feature>
<feature type="compositionally biased region" description="Basic and acidic residues" evidence="3">
    <location>
        <begin position="636"/>
        <end position="648"/>
    </location>
</feature>
<evidence type="ECO:0000313" key="4">
    <source>
        <dbReference type="EMBL" id="TFL04261.1"/>
    </source>
</evidence>
<dbReference type="AlphaFoldDB" id="A0A5C3QUT7"/>
<name>A0A5C3QUT7_9AGAR</name>
<dbReference type="SMART" id="SM00028">
    <property type="entry name" value="TPR"/>
    <property type="match status" value="5"/>
</dbReference>
<dbReference type="PIRSF" id="PIRSF000422">
    <property type="entry name" value="N-terminal-AcTrfase-A_aux_su"/>
    <property type="match status" value="1"/>
</dbReference>
<dbReference type="InterPro" id="IPR011990">
    <property type="entry name" value="TPR-like_helical_dom_sf"/>
</dbReference>
<proteinExistence type="predicted"/>
<reference evidence="4 5" key="1">
    <citation type="journal article" date="2019" name="Nat. Ecol. Evol.">
        <title>Megaphylogeny resolves global patterns of mushroom evolution.</title>
        <authorList>
            <person name="Varga T."/>
            <person name="Krizsan K."/>
            <person name="Foldi C."/>
            <person name="Dima B."/>
            <person name="Sanchez-Garcia M."/>
            <person name="Sanchez-Ramirez S."/>
            <person name="Szollosi G.J."/>
            <person name="Szarkandi J.G."/>
            <person name="Papp V."/>
            <person name="Albert L."/>
            <person name="Andreopoulos W."/>
            <person name="Angelini C."/>
            <person name="Antonin V."/>
            <person name="Barry K.W."/>
            <person name="Bougher N.L."/>
            <person name="Buchanan P."/>
            <person name="Buyck B."/>
            <person name="Bense V."/>
            <person name="Catcheside P."/>
            <person name="Chovatia M."/>
            <person name="Cooper J."/>
            <person name="Damon W."/>
            <person name="Desjardin D."/>
            <person name="Finy P."/>
            <person name="Geml J."/>
            <person name="Haridas S."/>
            <person name="Hughes K."/>
            <person name="Justo A."/>
            <person name="Karasinski D."/>
            <person name="Kautmanova I."/>
            <person name="Kiss B."/>
            <person name="Kocsube S."/>
            <person name="Kotiranta H."/>
            <person name="LaButti K.M."/>
            <person name="Lechner B.E."/>
            <person name="Liimatainen K."/>
            <person name="Lipzen A."/>
            <person name="Lukacs Z."/>
            <person name="Mihaltcheva S."/>
            <person name="Morgado L.N."/>
            <person name="Niskanen T."/>
            <person name="Noordeloos M.E."/>
            <person name="Ohm R.A."/>
            <person name="Ortiz-Santana B."/>
            <person name="Ovrebo C."/>
            <person name="Racz N."/>
            <person name="Riley R."/>
            <person name="Savchenko A."/>
            <person name="Shiryaev A."/>
            <person name="Soop K."/>
            <person name="Spirin V."/>
            <person name="Szebenyi C."/>
            <person name="Tomsovsky M."/>
            <person name="Tulloss R.E."/>
            <person name="Uehling J."/>
            <person name="Grigoriev I.V."/>
            <person name="Vagvolgyi C."/>
            <person name="Papp T."/>
            <person name="Martin F.M."/>
            <person name="Miettinen O."/>
            <person name="Hibbett D.S."/>
            <person name="Nagy L.G."/>
        </authorList>
    </citation>
    <scope>NUCLEOTIDE SEQUENCE [LARGE SCALE GENOMIC DNA]</scope>
    <source>
        <strain evidence="4 5">CBS 309.79</strain>
    </source>
</reference>
<evidence type="ECO:0000256" key="3">
    <source>
        <dbReference type="SAM" id="MobiDB-lite"/>
    </source>
</evidence>